<evidence type="ECO:0000313" key="1">
    <source>
        <dbReference type="EMBL" id="MBW30938.1"/>
    </source>
</evidence>
<sequence>MMLLLLLMMLLMVLLLVVLLIVRGMEWMVATEGTVLGMSQVPFHRRSYDDATGAGRRTHPGRGLRRRRLGRYRWWCPFVEATAKHEPVHLPIE</sequence>
<accession>A0A2M3ZRE3</accession>
<protein>
    <submittedName>
        <fullName evidence="1">Putative secreted peptide</fullName>
    </submittedName>
</protein>
<organism evidence="1">
    <name type="scientific">Anopheles braziliensis</name>
    <dbReference type="NCBI Taxonomy" id="58242"/>
    <lineage>
        <taxon>Eukaryota</taxon>
        <taxon>Metazoa</taxon>
        <taxon>Ecdysozoa</taxon>
        <taxon>Arthropoda</taxon>
        <taxon>Hexapoda</taxon>
        <taxon>Insecta</taxon>
        <taxon>Pterygota</taxon>
        <taxon>Neoptera</taxon>
        <taxon>Endopterygota</taxon>
        <taxon>Diptera</taxon>
        <taxon>Nematocera</taxon>
        <taxon>Culicoidea</taxon>
        <taxon>Culicidae</taxon>
        <taxon>Anophelinae</taxon>
        <taxon>Anopheles</taxon>
    </lineage>
</organism>
<dbReference type="AlphaFoldDB" id="A0A2M3ZRE3"/>
<proteinExistence type="predicted"/>
<reference evidence="1" key="1">
    <citation type="submission" date="2018-01" db="EMBL/GenBank/DDBJ databases">
        <title>An insight into the sialome of Amazonian anophelines.</title>
        <authorList>
            <person name="Ribeiro J.M."/>
            <person name="Scarpassa V."/>
            <person name="Calvo E."/>
        </authorList>
    </citation>
    <scope>NUCLEOTIDE SEQUENCE</scope>
    <source>
        <tissue evidence="1">Salivary glands</tissue>
    </source>
</reference>
<dbReference type="EMBL" id="GGFM01010187">
    <property type="protein sequence ID" value="MBW30938.1"/>
    <property type="molecule type" value="Transcribed_RNA"/>
</dbReference>
<name>A0A2M3ZRE3_9DIPT</name>